<dbReference type="Proteomes" id="UP000440578">
    <property type="component" value="Unassembled WGS sequence"/>
</dbReference>
<keyword evidence="3" id="KW-1185">Reference proteome</keyword>
<proteinExistence type="predicted"/>
<dbReference type="EMBL" id="VIIS01001053">
    <property type="protein sequence ID" value="KAF0302490.1"/>
    <property type="molecule type" value="Genomic_DNA"/>
</dbReference>
<gene>
    <name evidence="2" type="ORF">FJT64_025410</name>
</gene>
<evidence type="ECO:0000313" key="2">
    <source>
        <dbReference type="EMBL" id="KAF0302490.1"/>
    </source>
</evidence>
<sequence>MVILHRSEAAGRLCIYVNTYVTYNYHDHKRGAPHMYLRGWVGPPSRGRQPAPRLHPSGEGGSTAAAGGRPARFLALSFTSLVTVTSTTTSTTYSTDTATTVSVSVLCTAAGMNLETIYCAGG</sequence>
<protein>
    <submittedName>
        <fullName evidence="2">Uncharacterized protein</fullName>
    </submittedName>
</protein>
<feature type="region of interest" description="Disordered" evidence="1">
    <location>
        <begin position="43"/>
        <end position="66"/>
    </location>
</feature>
<evidence type="ECO:0000256" key="1">
    <source>
        <dbReference type="SAM" id="MobiDB-lite"/>
    </source>
</evidence>
<evidence type="ECO:0000313" key="3">
    <source>
        <dbReference type="Proteomes" id="UP000440578"/>
    </source>
</evidence>
<dbReference type="AlphaFoldDB" id="A0A6A4WFS9"/>
<name>A0A6A4WFS9_AMPAM</name>
<organism evidence="2 3">
    <name type="scientific">Amphibalanus amphitrite</name>
    <name type="common">Striped barnacle</name>
    <name type="synonym">Balanus amphitrite</name>
    <dbReference type="NCBI Taxonomy" id="1232801"/>
    <lineage>
        <taxon>Eukaryota</taxon>
        <taxon>Metazoa</taxon>
        <taxon>Ecdysozoa</taxon>
        <taxon>Arthropoda</taxon>
        <taxon>Crustacea</taxon>
        <taxon>Multicrustacea</taxon>
        <taxon>Cirripedia</taxon>
        <taxon>Thoracica</taxon>
        <taxon>Thoracicalcarea</taxon>
        <taxon>Balanomorpha</taxon>
        <taxon>Balanoidea</taxon>
        <taxon>Balanidae</taxon>
        <taxon>Amphibalaninae</taxon>
        <taxon>Amphibalanus</taxon>
    </lineage>
</organism>
<comment type="caution">
    <text evidence="2">The sequence shown here is derived from an EMBL/GenBank/DDBJ whole genome shotgun (WGS) entry which is preliminary data.</text>
</comment>
<reference evidence="2 3" key="1">
    <citation type="submission" date="2019-07" db="EMBL/GenBank/DDBJ databases">
        <title>Draft genome assembly of a fouling barnacle, Amphibalanus amphitrite (Darwin, 1854): The first reference genome for Thecostraca.</title>
        <authorList>
            <person name="Kim W."/>
        </authorList>
    </citation>
    <scope>NUCLEOTIDE SEQUENCE [LARGE SCALE GENOMIC DNA]</scope>
    <source>
        <strain evidence="2">SNU_AA5</strain>
        <tissue evidence="2">Soma without cirri and trophi</tissue>
    </source>
</reference>
<accession>A0A6A4WFS9</accession>